<feature type="region of interest" description="Disordered" evidence="1">
    <location>
        <begin position="1"/>
        <end position="44"/>
    </location>
</feature>
<protein>
    <submittedName>
        <fullName evidence="2">Uncharacterized protein</fullName>
    </submittedName>
</protein>
<proteinExistence type="predicted"/>
<sequence>MSSLSNLDPDPPSHRRRGHLSPLDPGVQRRPSMQAARAHPSPFRASCRHLFPSSAATTGQEDVGLGEVRRREGATASAARSRCVTSTGCRRTLDPSSKPIHESMIRFLPSFATCSAQQAIPNPWRWLGFSSDYYSRLGQHHL</sequence>
<evidence type="ECO:0000256" key="1">
    <source>
        <dbReference type="SAM" id="MobiDB-lite"/>
    </source>
</evidence>
<reference evidence="3" key="1">
    <citation type="journal article" date="2019" name="Nat. Commun.">
        <title>The genome of broomcorn millet.</title>
        <authorList>
            <person name="Zou C."/>
            <person name="Miki D."/>
            <person name="Li D."/>
            <person name="Tang Q."/>
            <person name="Xiao L."/>
            <person name="Rajput S."/>
            <person name="Deng P."/>
            <person name="Jia W."/>
            <person name="Huang R."/>
            <person name="Zhang M."/>
            <person name="Sun Y."/>
            <person name="Hu J."/>
            <person name="Fu X."/>
            <person name="Schnable P.S."/>
            <person name="Li F."/>
            <person name="Zhang H."/>
            <person name="Feng B."/>
            <person name="Zhu X."/>
            <person name="Liu R."/>
            <person name="Schnable J.C."/>
            <person name="Zhu J.-K."/>
            <person name="Zhang H."/>
        </authorList>
    </citation>
    <scope>NUCLEOTIDE SEQUENCE [LARGE SCALE GENOMIC DNA]</scope>
</reference>
<name>A0A3L6RFT6_PANMI</name>
<dbReference type="EMBL" id="PQIB02000008">
    <property type="protein sequence ID" value="RLN03437.1"/>
    <property type="molecule type" value="Genomic_DNA"/>
</dbReference>
<dbReference type="AlphaFoldDB" id="A0A3L6RFT6"/>
<dbReference type="Proteomes" id="UP000275267">
    <property type="component" value="Unassembled WGS sequence"/>
</dbReference>
<evidence type="ECO:0000313" key="3">
    <source>
        <dbReference type="Proteomes" id="UP000275267"/>
    </source>
</evidence>
<organism evidence="2 3">
    <name type="scientific">Panicum miliaceum</name>
    <name type="common">Proso millet</name>
    <name type="synonym">Broomcorn millet</name>
    <dbReference type="NCBI Taxonomy" id="4540"/>
    <lineage>
        <taxon>Eukaryota</taxon>
        <taxon>Viridiplantae</taxon>
        <taxon>Streptophyta</taxon>
        <taxon>Embryophyta</taxon>
        <taxon>Tracheophyta</taxon>
        <taxon>Spermatophyta</taxon>
        <taxon>Magnoliopsida</taxon>
        <taxon>Liliopsida</taxon>
        <taxon>Poales</taxon>
        <taxon>Poaceae</taxon>
        <taxon>PACMAD clade</taxon>
        <taxon>Panicoideae</taxon>
        <taxon>Panicodae</taxon>
        <taxon>Paniceae</taxon>
        <taxon>Panicinae</taxon>
        <taxon>Panicum</taxon>
        <taxon>Panicum sect. Panicum</taxon>
    </lineage>
</organism>
<keyword evidence="3" id="KW-1185">Reference proteome</keyword>
<accession>A0A3L6RFT6</accession>
<comment type="caution">
    <text evidence="2">The sequence shown here is derived from an EMBL/GenBank/DDBJ whole genome shotgun (WGS) entry which is preliminary data.</text>
</comment>
<gene>
    <name evidence="2" type="ORF">C2845_PM13G09360</name>
</gene>
<evidence type="ECO:0000313" key="2">
    <source>
        <dbReference type="EMBL" id="RLN03437.1"/>
    </source>
</evidence>